<proteinExistence type="predicted"/>
<dbReference type="GO" id="GO:0008233">
    <property type="term" value="F:peptidase activity"/>
    <property type="evidence" value="ECO:0007669"/>
    <property type="project" value="UniProtKB-KW"/>
</dbReference>
<dbReference type="SUPFAM" id="SSF88697">
    <property type="entry name" value="PUA domain-like"/>
    <property type="match status" value="1"/>
</dbReference>
<dbReference type="RefSeq" id="WP_065159218.1">
    <property type="nucleotide sequence ID" value="NZ_LZLQ01000090.1"/>
</dbReference>
<dbReference type="OrthoDB" id="25394at2"/>
<dbReference type="PANTHER" id="PTHR46732">
    <property type="entry name" value="ATP-DEPENDENT PROTEASE LA (LON) DOMAIN PROTEIN"/>
    <property type="match status" value="1"/>
</dbReference>
<dbReference type="Gene3D" id="2.30.130.40">
    <property type="entry name" value="LON domain-like"/>
    <property type="match status" value="1"/>
</dbReference>
<evidence type="ECO:0000259" key="1">
    <source>
        <dbReference type="PROSITE" id="PS51787"/>
    </source>
</evidence>
<name>A0A1A3N1X1_MYCAS</name>
<dbReference type="AlphaFoldDB" id="A0A1A3N1X1"/>
<evidence type="ECO:0000313" key="3">
    <source>
        <dbReference type="Proteomes" id="UP000093629"/>
    </source>
</evidence>
<keyword evidence="2" id="KW-0378">Hydrolase</keyword>
<evidence type="ECO:0000313" key="2">
    <source>
        <dbReference type="EMBL" id="OBK15059.1"/>
    </source>
</evidence>
<sequence length="216" mass="23665">MDRDPVELAMFPLESVLLPGEDLPLRIFEPRYSALVRDCLDRPEPRFGVVLIARGREVGGGDGRCDVGALARIVDYVHAGAGRYTLDCRIGERIQVAEWLPDDPYPRARVRAWPDEPGPPVTAAQFRDLEDRVLALFERIAAARDVELPGRDVLLGYPEGTADDIGKLLYALASRVPMGPADRYAVLSAGSPADRLVALLEAVDSVAAMIEFQLSE</sequence>
<organism evidence="2 3">
    <name type="scientific">Mycobacterium asiaticum</name>
    <dbReference type="NCBI Taxonomy" id="1790"/>
    <lineage>
        <taxon>Bacteria</taxon>
        <taxon>Bacillati</taxon>
        <taxon>Actinomycetota</taxon>
        <taxon>Actinomycetes</taxon>
        <taxon>Mycobacteriales</taxon>
        <taxon>Mycobacteriaceae</taxon>
        <taxon>Mycobacterium</taxon>
    </lineage>
</organism>
<dbReference type="Pfam" id="PF02190">
    <property type="entry name" value="LON_substr_bdg"/>
    <property type="match status" value="1"/>
</dbReference>
<keyword evidence="2" id="KW-0645">Protease</keyword>
<protein>
    <submittedName>
        <fullName evidence="2">ATP-dependent protease</fullName>
    </submittedName>
</protein>
<feature type="domain" description="Lon N-terminal" evidence="1">
    <location>
        <begin position="5"/>
        <end position="207"/>
    </location>
</feature>
<dbReference type="InterPro" id="IPR046336">
    <property type="entry name" value="Lon_prtase_N_sf"/>
</dbReference>
<dbReference type="Proteomes" id="UP000093629">
    <property type="component" value="Unassembled WGS sequence"/>
</dbReference>
<gene>
    <name evidence="2" type="ORF">A5636_06660</name>
</gene>
<dbReference type="InterPro" id="IPR003111">
    <property type="entry name" value="Lon_prtase_N"/>
</dbReference>
<dbReference type="InterPro" id="IPR015947">
    <property type="entry name" value="PUA-like_sf"/>
</dbReference>
<keyword evidence="3" id="KW-1185">Reference proteome</keyword>
<dbReference type="EMBL" id="LZLQ01000090">
    <property type="protein sequence ID" value="OBK15059.1"/>
    <property type="molecule type" value="Genomic_DNA"/>
</dbReference>
<dbReference type="PANTHER" id="PTHR46732:SF8">
    <property type="entry name" value="ATP-DEPENDENT PROTEASE LA (LON) DOMAIN PROTEIN"/>
    <property type="match status" value="1"/>
</dbReference>
<accession>A0A1A3N1X1</accession>
<dbReference type="SMART" id="SM00464">
    <property type="entry name" value="LON"/>
    <property type="match status" value="1"/>
</dbReference>
<reference evidence="2 3" key="1">
    <citation type="submission" date="2016-06" db="EMBL/GenBank/DDBJ databases">
        <authorList>
            <person name="Kjaerup R.B."/>
            <person name="Dalgaard T.S."/>
            <person name="Juul-Madsen H.R."/>
        </authorList>
    </citation>
    <scope>NUCLEOTIDE SEQUENCE [LARGE SCALE GENOMIC DNA]</scope>
    <source>
        <strain evidence="2 3">1245139.5</strain>
    </source>
</reference>
<dbReference type="GO" id="GO:0006508">
    <property type="term" value="P:proteolysis"/>
    <property type="evidence" value="ECO:0007669"/>
    <property type="project" value="UniProtKB-KW"/>
</dbReference>
<dbReference type="PROSITE" id="PS51787">
    <property type="entry name" value="LON_N"/>
    <property type="match status" value="1"/>
</dbReference>
<comment type="caution">
    <text evidence="2">The sequence shown here is derived from an EMBL/GenBank/DDBJ whole genome shotgun (WGS) entry which is preliminary data.</text>
</comment>